<evidence type="ECO:0000259" key="8">
    <source>
        <dbReference type="PROSITE" id="PS50928"/>
    </source>
</evidence>
<name>A0A921SY31_9MICO</name>
<dbReference type="EMBL" id="DYUE01000288">
    <property type="protein sequence ID" value="HJG92483.1"/>
    <property type="molecule type" value="Genomic_DNA"/>
</dbReference>
<evidence type="ECO:0000256" key="4">
    <source>
        <dbReference type="ARBA" id="ARBA00022692"/>
    </source>
</evidence>
<keyword evidence="5 7" id="KW-1133">Transmembrane helix</keyword>
<feature type="transmembrane region" description="Helical" evidence="7">
    <location>
        <begin position="175"/>
        <end position="191"/>
    </location>
</feature>
<gene>
    <name evidence="9" type="ORF">K8V81_12255</name>
</gene>
<keyword evidence="2 7" id="KW-0813">Transport</keyword>
<proteinExistence type="inferred from homology"/>
<reference evidence="9" key="2">
    <citation type="submission" date="2021-09" db="EMBL/GenBank/DDBJ databases">
        <authorList>
            <person name="Gilroy R."/>
        </authorList>
    </citation>
    <scope>NUCLEOTIDE SEQUENCE</scope>
    <source>
        <strain evidence="9">ChiGjej5B5-22894</strain>
    </source>
</reference>
<feature type="transmembrane region" description="Helical" evidence="7">
    <location>
        <begin position="97"/>
        <end position="119"/>
    </location>
</feature>
<sequence>MTWYVMRRVLQMIPVFFGATLLVYFLVFYMPGDPVAALGGDKPLPEAAQIRLREEFNLDKPFLVQYFLYLANIFQGDLGTTFRGQPIADQLADAFPITVRLAIIAILFEAIFGIIAGVISGLRKGTWIDTTFLMVSLLVIAVPTFVLGFVAQFVLGVELRVMPVNVGRDPSWTNLLVPGMVLGAVSFAYVLRLTRTQVAEVASQDHVRTATAKGLSRGRVVSAHVLRNSLIPVVTYIGIDLGMLMGGAIVTESIFNIPGIGFNLWDAIRAGENTKVVTIVTLLVAVFVIANLIVDILYALLDPRIRYVSKA</sequence>
<dbReference type="InterPro" id="IPR000515">
    <property type="entry name" value="MetI-like"/>
</dbReference>
<feature type="transmembrane region" description="Helical" evidence="7">
    <location>
        <begin position="233"/>
        <end position="257"/>
    </location>
</feature>
<dbReference type="GO" id="GO:0055085">
    <property type="term" value="P:transmembrane transport"/>
    <property type="evidence" value="ECO:0007669"/>
    <property type="project" value="InterPro"/>
</dbReference>
<feature type="transmembrane region" description="Helical" evidence="7">
    <location>
        <begin position="12"/>
        <end position="30"/>
    </location>
</feature>
<dbReference type="Pfam" id="PF00528">
    <property type="entry name" value="BPD_transp_1"/>
    <property type="match status" value="1"/>
</dbReference>
<evidence type="ECO:0000313" key="9">
    <source>
        <dbReference type="EMBL" id="HJG92483.1"/>
    </source>
</evidence>
<comment type="caution">
    <text evidence="9">The sequence shown here is derived from an EMBL/GenBank/DDBJ whole genome shotgun (WGS) entry which is preliminary data.</text>
</comment>
<dbReference type="PANTHER" id="PTHR43163:SF7">
    <property type="entry name" value="DIPEPTIDE-TRANSPORT INTEGRAL MEMBRANE PROTEIN ABC TRANSPORTER DPPB-RELATED"/>
    <property type="match status" value="1"/>
</dbReference>
<comment type="subcellular location">
    <subcellularLocation>
        <location evidence="1 7">Cell membrane</location>
        <topology evidence="1 7">Multi-pass membrane protein</topology>
    </subcellularLocation>
</comment>
<keyword evidence="3" id="KW-1003">Cell membrane</keyword>
<evidence type="ECO:0000256" key="1">
    <source>
        <dbReference type="ARBA" id="ARBA00004651"/>
    </source>
</evidence>
<dbReference type="Pfam" id="PF19300">
    <property type="entry name" value="BPD_transp_1_N"/>
    <property type="match status" value="1"/>
</dbReference>
<organism evidence="9 10">
    <name type="scientific">Brachybacterium massiliense</name>
    <dbReference type="NCBI Taxonomy" id="1755098"/>
    <lineage>
        <taxon>Bacteria</taxon>
        <taxon>Bacillati</taxon>
        <taxon>Actinomycetota</taxon>
        <taxon>Actinomycetes</taxon>
        <taxon>Micrococcales</taxon>
        <taxon>Dermabacteraceae</taxon>
        <taxon>Brachybacterium</taxon>
    </lineage>
</organism>
<accession>A0A921SY31</accession>
<dbReference type="SUPFAM" id="SSF161098">
    <property type="entry name" value="MetI-like"/>
    <property type="match status" value="1"/>
</dbReference>
<dbReference type="PROSITE" id="PS50928">
    <property type="entry name" value="ABC_TM1"/>
    <property type="match status" value="1"/>
</dbReference>
<protein>
    <submittedName>
        <fullName evidence="9">ABC transporter permease</fullName>
    </submittedName>
</protein>
<evidence type="ECO:0000256" key="2">
    <source>
        <dbReference type="ARBA" id="ARBA00022448"/>
    </source>
</evidence>
<evidence type="ECO:0000256" key="5">
    <source>
        <dbReference type="ARBA" id="ARBA00022989"/>
    </source>
</evidence>
<feature type="transmembrane region" description="Helical" evidence="7">
    <location>
        <begin position="277"/>
        <end position="301"/>
    </location>
</feature>
<reference evidence="9" key="1">
    <citation type="journal article" date="2021" name="PeerJ">
        <title>Extensive microbial diversity within the chicken gut microbiome revealed by metagenomics and culture.</title>
        <authorList>
            <person name="Gilroy R."/>
            <person name="Ravi A."/>
            <person name="Getino M."/>
            <person name="Pursley I."/>
            <person name="Horton D.L."/>
            <person name="Alikhan N.F."/>
            <person name="Baker D."/>
            <person name="Gharbi K."/>
            <person name="Hall N."/>
            <person name="Watson M."/>
            <person name="Adriaenssens E.M."/>
            <person name="Foster-Nyarko E."/>
            <person name="Jarju S."/>
            <person name="Secka A."/>
            <person name="Antonio M."/>
            <person name="Oren A."/>
            <person name="Chaudhuri R.R."/>
            <person name="La Ragione R."/>
            <person name="Hildebrand F."/>
            <person name="Pallen M.J."/>
        </authorList>
    </citation>
    <scope>NUCLEOTIDE SEQUENCE</scope>
    <source>
        <strain evidence="9">ChiGjej5B5-22894</strain>
    </source>
</reference>
<dbReference type="Proteomes" id="UP000742460">
    <property type="component" value="Unassembled WGS sequence"/>
</dbReference>
<feature type="domain" description="ABC transmembrane type-1" evidence="8">
    <location>
        <begin position="95"/>
        <end position="298"/>
    </location>
</feature>
<evidence type="ECO:0000256" key="6">
    <source>
        <dbReference type="ARBA" id="ARBA00023136"/>
    </source>
</evidence>
<dbReference type="CDD" id="cd06261">
    <property type="entry name" value="TM_PBP2"/>
    <property type="match status" value="1"/>
</dbReference>
<keyword evidence="6 7" id="KW-0472">Membrane</keyword>
<evidence type="ECO:0000256" key="7">
    <source>
        <dbReference type="RuleBase" id="RU363032"/>
    </source>
</evidence>
<evidence type="ECO:0000256" key="3">
    <source>
        <dbReference type="ARBA" id="ARBA00022475"/>
    </source>
</evidence>
<feature type="transmembrane region" description="Helical" evidence="7">
    <location>
        <begin position="131"/>
        <end position="155"/>
    </location>
</feature>
<dbReference type="InterPro" id="IPR035906">
    <property type="entry name" value="MetI-like_sf"/>
</dbReference>
<comment type="similarity">
    <text evidence="7">Belongs to the binding-protein-dependent transport system permease family.</text>
</comment>
<keyword evidence="4 7" id="KW-0812">Transmembrane</keyword>
<dbReference type="Gene3D" id="1.10.3720.10">
    <property type="entry name" value="MetI-like"/>
    <property type="match status" value="1"/>
</dbReference>
<dbReference type="InterPro" id="IPR045621">
    <property type="entry name" value="BPD_transp_1_N"/>
</dbReference>
<dbReference type="GO" id="GO:0005886">
    <property type="term" value="C:plasma membrane"/>
    <property type="evidence" value="ECO:0007669"/>
    <property type="project" value="UniProtKB-SubCell"/>
</dbReference>
<dbReference type="PANTHER" id="PTHR43163">
    <property type="entry name" value="DIPEPTIDE TRANSPORT SYSTEM PERMEASE PROTEIN DPPB-RELATED"/>
    <property type="match status" value="1"/>
</dbReference>
<dbReference type="AlphaFoldDB" id="A0A921SY31"/>
<evidence type="ECO:0000313" key="10">
    <source>
        <dbReference type="Proteomes" id="UP000742460"/>
    </source>
</evidence>